<evidence type="ECO:0000313" key="1">
    <source>
        <dbReference type="EMBL" id="KAG8180595.1"/>
    </source>
</evidence>
<reference evidence="1 2" key="1">
    <citation type="journal article" date="2022" name="Nat. Ecol. Evol.">
        <title>A masculinizing supergene underlies an exaggerated male reproductive morph in a spider.</title>
        <authorList>
            <person name="Hendrickx F."/>
            <person name="De Corte Z."/>
            <person name="Sonet G."/>
            <person name="Van Belleghem S.M."/>
            <person name="Kostlbacher S."/>
            <person name="Vangestel C."/>
        </authorList>
    </citation>
    <scope>NUCLEOTIDE SEQUENCE [LARGE SCALE GENOMIC DNA]</scope>
    <source>
        <strain evidence="1">W744_W776</strain>
    </source>
</reference>
<dbReference type="EMBL" id="JAFNEN010000559">
    <property type="protein sequence ID" value="KAG8180595.1"/>
    <property type="molecule type" value="Genomic_DNA"/>
</dbReference>
<dbReference type="Proteomes" id="UP000827092">
    <property type="component" value="Unassembled WGS sequence"/>
</dbReference>
<protein>
    <submittedName>
        <fullName evidence="1">Uncharacterized protein</fullName>
    </submittedName>
</protein>
<gene>
    <name evidence="1" type="ORF">JTE90_018213</name>
</gene>
<comment type="caution">
    <text evidence="1">The sequence shown here is derived from an EMBL/GenBank/DDBJ whole genome shotgun (WGS) entry which is preliminary data.</text>
</comment>
<evidence type="ECO:0000313" key="2">
    <source>
        <dbReference type="Proteomes" id="UP000827092"/>
    </source>
</evidence>
<accession>A0AAV6U9C6</accession>
<name>A0AAV6U9C6_9ARAC</name>
<dbReference type="AlphaFoldDB" id="A0AAV6U9C6"/>
<sequence>MDIDTKNFTNTARSGRLVIPKLLNEYVSCISNVQDSTGMIAVHREIMLPSNDVINGIWGNFSAVEKDTCTLRKQAFAWCPSPKDLRGHSIHTDERSTERVGFTA</sequence>
<keyword evidence="2" id="KW-1185">Reference proteome</keyword>
<proteinExistence type="predicted"/>
<organism evidence="1 2">
    <name type="scientific">Oedothorax gibbosus</name>
    <dbReference type="NCBI Taxonomy" id="931172"/>
    <lineage>
        <taxon>Eukaryota</taxon>
        <taxon>Metazoa</taxon>
        <taxon>Ecdysozoa</taxon>
        <taxon>Arthropoda</taxon>
        <taxon>Chelicerata</taxon>
        <taxon>Arachnida</taxon>
        <taxon>Araneae</taxon>
        <taxon>Araneomorphae</taxon>
        <taxon>Entelegynae</taxon>
        <taxon>Araneoidea</taxon>
        <taxon>Linyphiidae</taxon>
        <taxon>Erigoninae</taxon>
        <taxon>Oedothorax</taxon>
    </lineage>
</organism>